<evidence type="ECO:0000256" key="9">
    <source>
        <dbReference type="ARBA" id="ARBA00023136"/>
    </source>
</evidence>
<dbReference type="EMBL" id="KL363218">
    <property type="protein sequence ID" value="KFD53282.1"/>
    <property type="molecule type" value="Genomic_DNA"/>
</dbReference>
<keyword evidence="4 20" id="KW-0812">Transmembrane</keyword>
<keyword evidence="7" id="KW-0770">Synapse</keyword>
<evidence type="ECO:0000259" key="22">
    <source>
        <dbReference type="Pfam" id="PF02931"/>
    </source>
</evidence>
<feature type="domain" description="Neurotransmitter-gated ion-channel transmembrane" evidence="23">
    <location>
        <begin position="270"/>
        <end position="474"/>
    </location>
</feature>
<evidence type="ECO:0000256" key="5">
    <source>
        <dbReference type="ARBA" id="ARBA00022729"/>
    </source>
</evidence>
<evidence type="ECO:0000313" key="25">
    <source>
        <dbReference type="Proteomes" id="UP000030764"/>
    </source>
</evidence>
<evidence type="ECO:0000259" key="23">
    <source>
        <dbReference type="Pfam" id="PF02932"/>
    </source>
</evidence>
<proteinExistence type="inferred from homology"/>
<comment type="similarity">
    <text evidence="1">Belongs to the ligand-gated ion channel (TC 1.A.9) family. Gamma-aminobutyric acid receptor (TC 1.A.9.5) subfamily.</text>
</comment>
<protein>
    <recommendedName>
        <fullName evidence="19">Gamma-aminobutyric acid receptor subunit beta</fullName>
    </recommendedName>
</protein>
<dbReference type="AlphaFoldDB" id="A0A085M7T6"/>
<keyword evidence="3" id="KW-1003">Cell membrane</keyword>
<dbReference type="PANTHER" id="PTHR18945">
    <property type="entry name" value="NEUROTRANSMITTER GATED ION CHANNEL"/>
    <property type="match status" value="1"/>
</dbReference>
<feature type="transmembrane region" description="Helical" evidence="20">
    <location>
        <begin position="328"/>
        <end position="351"/>
    </location>
</feature>
<keyword evidence="14" id="KW-0868">Chloride</keyword>
<dbReference type="FunFam" id="2.70.170.10:FF:000021">
    <property type="entry name" value="Gamma-aminobutyric acid receptor isoform 3b"/>
    <property type="match status" value="1"/>
</dbReference>
<dbReference type="Pfam" id="PF02931">
    <property type="entry name" value="Neur_chan_LBD"/>
    <property type="match status" value="1"/>
</dbReference>
<dbReference type="InterPro" id="IPR036719">
    <property type="entry name" value="Neuro-gated_channel_TM_sf"/>
</dbReference>
<dbReference type="GO" id="GO:0005230">
    <property type="term" value="F:extracellular ligand-gated monoatomic ion channel activity"/>
    <property type="evidence" value="ECO:0007669"/>
    <property type="project" value="InterPro"/>
</dbReference>
<feature type="transmembrane region" description="Helical" evidence="20">
    <location>
        <begin position="296"/>
        <end position="316"/>
    </location>
</feature>
<evidence type="ECO:0000256" key="11">
    <source>
        <dbReference type="ARBA" id="ARBA00023170"/>
    </source>
</evidence>
<feature type="compositionally biased region" description="Polar residues" evidence="21">
    <location>
        <begin position="418"/>
        <end position="436"/>
    </location>
</feature>
<dbReference type="GO" id="GO:0034707">
    <property type="term" value="C:chloride channel complex"/>
    <property type="evidence" value="ECO:0007669"/>
    <property type="project" value="UniProtKB-KW"/>
</dbReference>
<dbReference type="GO" id="GO:0045211">
    <property type="term" value="C:postsynaptic membrane"/>
    <property type="evidence" value="ECO:0007669"/>
    <property type="project" value="UniProtKB-SubCell"/>
</dbReference>
<keyword evidence="6 20" id="KW-1133">Transmembrane helix</keyword>
<evidence type="ECO:0000256" key="7">
    <source>
        <dbReference type="ARBA" id="ARBA00023018"/>
    </source>
</evidence>
<feature type="region of interest" description="Disordered" evidence="21">
    <location>
        <begin position="360"/>
        <end position="381"/>
    </location>
</feature>
<dbReference type="CDD" id="cd19049">
    <property type="entry name" value="LGIC_TM_anion"/>
    <property type="match status" value="2"/>
</dbReference>
<dbReference type="NCBIfam" id="TIGR00860">
    <property type="entry name" value="LIC"/>
    <property type="match status" value="1"/>
</dbReference>
<evidence type="ECO:0000256" key="20">
    <source>
        <dbReference type="RuleBase" id="RU000687"/>
    </source>
</evidence>
<dbReference type="GO" id="GO:0004888">
    <property type="term" value="F:transmembrane signaling receptor activity"/>
    <property type="evidence" value="ECO:0007669"/>
    <property type="project" value="InterPro"/>
</dbReference>
<evidence type="ECO:0000256" key="18">
    <source>
        <dbReference type="ARBA" id="ARBA00034104"/>
    </source>
</evidence>
<dbReference type="PRINTS" id="PR00253">
    <property type="entry name" value="GABAARECEPTR"/>
</dbReference>
<dbReference type="SUPFAM" id="SSF63712">
    <property type="entry name" value="Nicotinic receptor ligand binding domain-like"/>
    <property type="match status" value="1"/>
</dbReference>
<keyword evidence="15" id="KW-0628">Postsynaptic cell membrane</keyword>
<organism evidence="24 25">
    <name type="scientific">Trichuris suis</name>
    <name type="common">pig whipworm</name>
    <dbReference type="NCBI Taxonomy" id="68888"/>
    <lineage>
        <taxon>Eukaryota</taxon>
        <taxon>Metazoa</taxon>
        <taxon>Ecdysozoa</taxon>
        <taxon>Nematoda</taxon>
        <taxon>Enoplea</taxon>
        <taxon>Dorylaimia</taxon>
        <taxon>Trichinellida</taxon>
        <taxon>Trichuridae</taxon>
        <taxon>Trichuris</taxon>
    </lineage>
</organism>
<evidence type="ECO:0000256" key="12">
    <source>
        <dbReference type="ARBA" id="ARBA00023173"/>
    </source>
</evidence>
<dbReference type="InterPro" id="IPR038050">
    <property type="entry name" value="Neuro_actylchol_rec"/>
</dbReference>
<keyword evidence="16" id="KW-1071">Ligand-gated ion channel</keyword>
<evidence type="ECO:0000256" key="16">
    <source>
        <dbReference type="ARBA" id="ARBA00023286"/>
    </source>
</evidence>
<dbReference type="InterPro" id="IPR006202">
    <property type="entry name" value="Neur_chan_lig-bd"/>
</dbReference>
<accession>A0A085M7T6</accession>
<feature type="transmembrane region" description="Helical" evidence="20">
    <location>
        <begin position="263"/>
        <end position="284"/>
    </location>
</feature>
<evidence type="ECO:0000256" key="15">
    <source>
        <dbReference type="ARBA" id="ARBA00023257"/>
    </source>
</evidence>
<dbReference type="InterPro" id="IPR006029">
    <property type="entry name" value="Neurotrans-gated_channel_TM"/>
</dbReference>
<dbReference type="SUPFAM" id="SSF90112">
    <property type="entry name" value="Neurotransmitter-gated ion-channel transmembrane pore"/>
    <property type="match status" value="2"/>
</dbReference>
<comment type="subcellular location">
    <subcellularLocation>
        <location evidence="18">Postsynaptic cell membrane</location>
        <topology evidence="18">Multi-pass membrane protein</topology>
    </subcellularLocation>
</comment>
<evidence type="ECO:0000256" key="10">
    <source>
        <dbReference type="ARBA" id="ARBA00023157"/>
    </source>
</evidence>
<dbReference type="InterPro" id="IPR006028">
    <property type="entry name" value="GABAA/Glycine_rcpt"/>
</dbReference>
<dbReference type="Gene3D" id="1.20.58.390">
    <property type="entry name" value="Neurotransmitter-gated ion-channel transmembrane domain"/>
    <property type="match status" value="2"/>
</dbReference>
<keyword evidence="5" id="KW-0732">Signal</keyword>
<evidence type="ECO:0000256" key="21">
    <source>
        <dbReference type="SAM" id="MobiDB-lite"/>
    </source>
</evidence>
<feature type="transmembrane region" description="Helical" evidence="20">
    <location>
        <begin position="608"/>
        <end position="631"/>
    </location>
</feature>
<keyword evidence="11" id="KW-0675">Receptor</keyword>
<keyword evidence="10" id="KW-1015">Disulfide bond</keyword>
<evidence type="ECO:0000313" key="24">
    <source>
        <dbReference type="EMBL" id="KFD53282.1"/>
    </source>
</evidence>
<evidence type="ECO:0000256" key="17">
    <source>
        <dbReference type="ARBA" id="ARBA00023303"/>
    </source>
</evidence>
<keyword evidence="25" id="KW-1185">Reference proteome</keyword>
<dbReference type="Gene3D" id="2.70.170.10">
    <property type="entry name" value="Neurotransmitter-gated ion-channel ligand-binding domain"/>
    <property type="match status" value="2"/>
</dbReference>
<evidence type="ECO:0000256" key="4">
    <source>
        <dbReference type="ARBA" id="ARBA00022692"/>
    </source>
</evidence>
<evidence type="ECO:0000256" key="14">
    <source>
        <dbReference type="ARBA" id="ARBA00023214"/>
    </source>
</evidence>
<name>A0A085M7T6_9BILA</name>
<feature type="region of interest" description="Disordered" evidence="21">
    <location>
        <begin position="404"/>
        <end position="443"/>
    </location>
</feature>
<evidence type="ECO:0000256" key="3">
    <source>
        <dbReference type="ARBA" id="ARBA00022475"/>
    </source>
</evidence>
<sequence>MENSFEPILMARQRKILKIAKQLLLHSVILLLVSICHCYKEQFEAFGTSELSRNRSQILNLLINKTYYDKRLRPNYGGPTVDVGITMHVSSISAVSEVEMDYTLDFYLRQNWHDPRLDINRLGAKEELTVSWEYTKDIWLPDTFFPNEKKSYFHQATTHNSFLRIKGRGEVLTSQRLTVTASCPMMLQLFPLDSQECTLEIESYGYSDADTKYRWLENKTVTMDEVSLPQFYVAHFAMKNRTITLSTGDYSRLNVKFVFVRNIGFYLMQIYIPSMLIVIISWVSFWIHRDASPARVSLGVTTVLTMTTLMTTTNASLPKVSYIKAIDIYLGTCFVMVFASLIEYAAVSYLNKKMKMRREQRQRQEKVVQQVQPLPAPPPASEAMIDPLMPLHFKFVQTVACGGGQNPESRNPERSKSRMGQNPEGSKSYMGQNPEGSKSRIGRKCTVKCEKPAVFIGHADEESILSHWRKVASKTQMFSVDGYSDADIRLYWLQGYNSVTFDQEIRKLPTFELQDLYIVERKISLSTGDYSRLSLHLTFVRNLGFYWVQIYQPSIMVVTISWVSFWISRDSAPARVTLGIMTVLTMTTLMTSTNSQLPKVSYAKAVDIYLGFGFVLVFCALIEYAMVSYTVKRQNDRRIRSAFAKSTAQTETPTIPEKPLLTPLHRLPPPMKSNAIETPLIAPWKHNSVPERINQHQPEEPPCNCGKLVSEMVCALFSVCKWKQISCSINISENTNIVLFRGELFMTRKVLIVFRAIAAIYSPVRTTVNALTASLVALCPKFGSSQNPSELPLAC</sequence>
<feature type="domain" description="Neurotransmitter-gated ion-channel ligand-binding" evidence="22">
    <location>
        <begin position="56"/>
        <end position="261"/>
    </location>
</feature>
<keyword evidence="12" id="KW-0869">Chloride channel</keyword>
<dbReference type="GO" id="GO:0005254">
    <property type="term" value="F:chloride channel activity"/>
    <property type="evidence" value="ECO:0007669"/>
    <property type="project" value="UniProtKB-KW"/>
</dbReference>
<dbReference type="InterPro" id="IPR018000">
    <property type="entry name" value="Neurotransmitter_ion_chnl_CS"/>
</dbReference>
<dbReference type="Pfam" id="PF02932">
    <property type="entry name" value="Neur_chan_memb"/>
    <property type="match status" value="2"/>
</dbReference>
<dbReference type="FunFam" id="1.20.58.390:FF:000067">
    <property type="entry name" value="Glycine receptor subunit alpha-2"/>
    <property type="match status" value="1"/>
</dbReference>
<evidence type="ECO:0000256" key="6">
    <source>
        <dbReference type="ARBA" id="ARBA00022989"/>
    </source>
</evidence>
<evidence type="ECO:0000256" key="13">
    <source>
        <dbReference type="ARBA" id="ARBA00023180"/>
    </source>
</evidence>
<gene>
    <name evidence="24" type="ORF">M513_05763</name>
</gene>
<evidence type="ECO:0000256" key="8">
    <source>
        <dbReference type="ARBA" id="ARBA00023065"/>
    </source>
</evidence>
<keyword evidence="2 20" id="KW-0813">Transport</keyword>
<feature type="transmembrane region" description="Helical" evidence="20">
    <location>
        <begin position="545"/>
        <end position="567"/>
    </location>
</feature>
<dbReference type="InterPro" id="IPR006201">
    <property type="entry name" value="Neur_channel"/>
</dbReference>
<evidence type="ECO:0000256" key="19">
    <source>
        <dbReference type="ARBA" id="ARBA00071250"/>
    </source>
</evidence>
<evidence type="ECO:0000256" key="2">
    <source>
        <dbReference type="ARBA" id="ARBA00022448"/>
    </source>
</evidence>
<reference evidence="24 25" key="1">
    <citation type="journal article" date="2014" name="Nat. Genet.">
        <title>Genome and transcriptome of the porcine whipworm Trichuris suis.</title>
        <authorList>
            <person name="Jex A.R."/>
            <person name="Nejsum P."/>
            <person name="Schwarz E.M."/>
            <person name="Hu L."/>
            <person name="Young N.D."/>
            <person name="Hall R.S."/>
            <person name="Korhonen P.K."/>
            <person name="Liao S."/>
            <person name="Thamsborg S."/>
            <person name="Xia J."/>
            <person name="Xu P."/>
            <person name="Wang S."/>
            <person name="Scheerlinck J.P."/>
            <person name="Hofmann A."/>
            <person name="Sternberg P.W."/>
            <person name="Wang J."/>
            <person name="Gasser R.B."/>
        </authorList>
    </citation>
    <scope>NUCLEOTIDE SEQUENCE [LARGE SCALE GENOMIC DNA]</scope>
    <source>
        <strain evidence="24">DCEP-RM93M</strain>
    </source>
</reference>
<dbReference type="PRINTS" id="PR00252">
    <property type="entry name" value="NRIONCHANNEL"/>
</dbReference>
<dbReference type="Proteomes" id="UP000030764">
    <property type="component" value="Unassembled WGS sequence"/>
</dbReference>
<dbReference type="InterPro" id="IPR036734">
    <property type="entry name" value="Neur_chan_lig-bd_sf"/>
</dbReference>
<dbReference type="PROSITE" id="PS00236">
    <property type="entry name" value="NEUROTR_ION_CHANNEL"/>
    <property type="match status" value="1"/>
</dbReference>
<feature type="domain" description="Neurotransmitter-gated ion-channel transmembrane" evidence="23">
    <location>
        <begin position="550"/>
        <end position="654"/>
    </location>
</feature>
<keyword evidence="13" id="KW-0325">Glycoprotein</keyword>
<keyword evidence="8 20" id="KW-0406">Ion transport</keyword>
<evidence type="ECO:0000256" key="1">
    <source>
        <dbReference type="ARBA" id="ARBA00010180"/>
    </source>
</evidence>
<keyword evidence="9 20" id="KW-0472">Membrane</keyword>
<keyword evidence="17 20" id="KW-0407">Ion channel</keyword>